<dbReference type="EC" id="2.4.1.-" evidence="10"/>
<dbReference type="GO" id="GO:0016758">
    <property type="term" value="F:hexosyltransferase activity"/>
    <property type="evidence" value="ECO:0007669"/>
    <property type="project" value="InterPro"/>
</dbReference>
<dbReference type="GO" id="GO:0000139">
    <property type="term" value="C:Golgi membrane"/>
    <property type="evidence" value="ECO:0007669"/>
    <property type="project" value="UniProtKB-SubCell"/>
</dbReference>
<evidence type="ECO:0000256" key="6">
    <source>
        <dbReference type="ARBA" id="ARBA00022968"/>
    </source>
</evidence>
<reference evidence="11" key="1">
    <citation type="submission" date="2021-06" db="EMBL/GenBank/DDBJ databases">
        <authorList>
            <person name="Hodson N. C."/>
            <person name="Mongue J. A."/>
            <person name="Jaron S. K."/>
        </authorList>
    </citation>
    <scope>NUCLEOTIDE SEQUENCE</scope>
</reference>
<dbReference type="GO" id="GO:0006493">
    <property type="term" value="P:protein O-linked glycosylation"/>
    <property type="evidence" value="ECO:0007669"/>
    <property type="project" value="TreeGrafter"/>
</dbReference>
<keyword evidence="5" id="KW-0812">Transmembrane</keyword>
<dbReference type="AlphaFoldDB" id="A0A8J2LMN0"/>
<dbReference type="InterPro" id="IPR002659">
    <property type="entry name" value="Glyco_trans_31"/>
</dbReference>
<organism evidence="11 12">
    <name type="scientific">Allacma fusca</name>
    <dbReference type="NCBI Taxonomy" id="39272"/>
    <lineage>
        <taxon>Eukaryota</taxon>
        <taxon>Metazoa</taxon>
        <taxon>Ecdysozoa</taxon>
        <taxon>Arthropoda</taxon>
        <taxon>Hexapoda</taxon>
        <taxon>Collembola</taxon>
        <taxon>Symphypleona</taxon>
        <taxon>Sminthuridae</taxon>
        <taxon>Allacma</taxon>
    </lineage>
</organism>
<comment type="caution">
    <text evidence="11">The sequence shown here is derived from an EMBL/GenBank/DDBJ whole genome shotgun (WGS) entry which is preliminary data.</text>
</comment>
<comment type="subcellular location">
    <subcellularLocation>
        <location evidence="1 10">Golgi apparatus membrane</location>
        <topology evidence="1 10">Single-pass type II membrane protein</topology>
    </subcellularLocation>
</comment>
<dbReference type="PANTHER" id="PTHR11214:SF349">
    <property type="entry name" value="BETA-1,3-GALACTOSYLTRANSFERASE BRN"/>
    <property type="match status" value="1"/>
</dbReference>
<name>A0A8J2LMN0_9HEXA</name>
<evidence type="ECO:0000313" key="12">
    <source>
        <dbReference type="Proteomes" id="UP000708208"/>
    </source>
</evidence>
<accession>A0A8J2LMN0</accession>
<evidence type="ECO:0000256" key="4">
    <source>
        <dbReference type="ARBA" id="ARBA00022679"/>
    </source>
</evidence>
<keyword evidence="8 10" id="KW-0333">Golgi apparatus</keyword>
<evidence type="ECO:0000256" key="8">
    <source>
        <dbReference type="ARBA" id="ARBA00023034"/>
    </source>
</evidence>
<evidence type="ECO:0000256" key="7">
    <source>
        <dbReference type="ARBA" id="ARBA00022989"/>
    </source>
</evidence>
<dbReference type="Proteomes" id="UP000708208">
    <property type="component" value="Unassembled WGS sequence"/>
</dbReference>
<evidence type="ECO:0000256" key="1">
    <source>
        <dbReference type="ARBA" id="ARBA00004323"/>
    </source>
</evidence>
<evidence type="ECO:0000256" key="5">
    <source>
        <dbReference type="ARBA" id="ARBA00022692"/>
    </source>
</evidence>
<comment type="similarity">
    <text evidence="2 10">Belongs to the glycosyltransferase 31 family.</text>
</comment>
<dbReference type="GO" id="GO:0008194">
    <property type="term" value="F:UDP-glycosyltransferase activity"/>
    <property type="evidence" value="ECO:0007669"/>
    <property type="project" value="TreeGrafter"/>
</dbReference>
<dbReference type="Pfam" id="PF01762">
    <property type="entry name" value="Galactosyl_T"/>
    <property type="match status" value="1"/>
</dbReference>
<keyword evidence="4" id="KW-0808">Transferase</keyword>
<sequence length="357" mass="41657">MYYITVGENVVAPNSDKLNPPIPRKERPSDQHQKHYMLYPLQVDSLPNLVSAIIEGRNPDVVPINDIYNNSFAIHPPSRCKRPLGILILIKTCFQNKLKRDALRETWANSQYLSRLVVPVEYAFILGHGIYNSTSVKEEFMKEVTIMGDIIVSNFVDTYRNNTFKSLAGLHWGIEHCKDYEFLLMMDDDMYLSLHNLITFLRQPSTYPKRSNPEIKGKYGFEIPGSQIFWGGYVYSEPVHPKRDPSNKWYVTWDQYPFKTFPNVVPGGAIIYSRNVTQQFVLASPFVKHLNLDDVFLCLIAAKLFIKPFRMNKFILNKWVWNPRWPDKVKETNVIAVHDIESTPKMIEFWKKYERGI</sequence>
<keyword evidence="12" id="KW-1185">Reference proteome</keyword>
<keyword evidence="9" id="KW-0472">Membrane</keyword>
<evidence type="ECO:0000256" key="3">
    <source>
        <dbReference type="ARBA" id="ARBA00022676"/>
    </source>
</evidence>
<dbReference type="EMBL" id="CAJVCH010570399">
    <property type="protein sequence ID" value="CAG7834818.1"/>
    <property type="molecule type" value="Genomic_DNA"/>
</dbReference>
<keyword evidence="3 10" id="KW-0328">Glycosyltransferase</keyword>
<dbReference type="OrthoDB" id="5957813at2759"/>
<proteinExistence type="inferred from homology"/>
<protein>
    <recommendedName>
        <fullName evidence="10">Hexosyltransferase</fullName>
        <ecNumber evidence="10">2.4.1.-</ecNumber>
    </recommendedName>
</protein>
<gene>
    <name evidence="11" type="ORF">AFUS01_LOCUS44275</name>
</gene>
<evidence type="ECO:0000313" key="11">
    <source>
        <dbReference type="EMBL" id="CAG7834818.1"/>
    </source>
</evidence>
<evidence type="ECO:0000256" key="2">
    <source>
        <dbReference type="ARBA" id="ARBA00008661"/>
    </source>
</evidence>
<evidence type="ECO:0000256" key="10">
    <source>
        <dbReference type="RuleBase" id="RU363063"/>
    </source>
</evidence>
<keyword evidence="6" id="KW-0735">Signal-anchor</keyword>
<keyword evidence="7" id="KW-1133">Transmembrane helix</keyword>
<dbReference type="PANTHER" id="PTHR11214">
    <property type="entry name" value="BETA-1,3-N-ACETYLGLUCOSAMINYLTRANSFERASE"/>
    <property type="match status" value="1"/>
</dbReference>
<evidence type="ECO:0000256" key="9">
    <source>
        <dbReference type="ARBA" id="ARBA00023136"/>
    </source>
</evidence>